<evidence type="ECO:0000313" key="8">
    <source>
        <dbReference type="Proteomes" id="UP001642540"/>
    </source>
</evidence>
<dbReference type="Pfam" id="PF02798">
    <property type="entry name" value="GST_N"/>
    <property type="match status" value="1"/>
</dbReference>
<comment type="caution">
    <text evidence="7">The sequence shown here is derived from an EMBL/GenBank/DDBJ whole genome shotgun (WGS) entry which is preliminary data.</text>
</comment>
<dbReference type="InterPro" id="IPR004046">
    <property type="entry name" value="GST_C"/>
</dbReference>
<comment type="catalytic activity">
    <reaction evidence="4">
        <text>RX + glutathione = an S-substituted glutathione + a halide anion + H(+)</text>
        <dbReference type="Rhea" id="RHEA:16437"/>
        <dbReference type="ChEBI" id="CHEBI:15378"/>
        <dbReference type="ChEBI" id="CHEBI:16042"/>
        <dbReference type="ChEBI" id="CHEBI:17792"/>
        <dbReference type="ChEBI" id="CHEBI:57925"/>
        <dbReference type="ChEBI" id="CHEBI:90779"/>
        <dbReference type="EC" id="2.5.1.18"/>
    </reaction>
</comment>
<name>A0ABP1QYM4_9HEXA</name>
<comment type="similarity">
    <text evidence="3">Belongs to the GST superfamily. Sigma family.</text>
</comment>
<evidence type="ECO:0000256" key="4">
    <source>
        <dbReference type="ARBA" id="ARBA00047960"/>
    </source>
</evidence>
<dbReference type="InterPro" id="IPR050213">
    <property type="entry name" value="GST_superfamily"/>
</dbReference>
<dbReference type="EMBL" id="CAXLJM020000046">
    <property type="protein sequence ID" value="CAL8110921.1"/>
    <property type="molecule type" value="Genomic_DNA"/>
</dbReference>
<dbReference type="SFLD" id="SFLDG01205">
    <property type="entry name" value="AMPS.1"/>
    <property type="match status" value="1"/>
</dbReference>
<proteinExistence type="inferred from homology"/>
<keyword evidence="2" id="KW-0808">Transferase</keyword>
<dbReference type="SUPFAM" id="SSF52833">
    <property type="entry name" value="Thioredoxin-like"/>
    <property type="match status" value="1"/>
</dbReference>
<dbReference type="EC" id="2.5.1.18" evidence="1"/>
<dbReference type="PROSITE" id="PS50405">
    <property type="entry name" value="GST_CTER"/>
    <property type="match status" value="1"/>
</dbReference>
<gene>
    <name evidence="7" type="ORF">ODALV1_LOCUS14557</name>
</gene>
<dbReference type="Proteomes" id="UP001642540">
    <property type="component" value="Unassembled WGS sequence"/>
</dbReference>
<dbReference type="InterPro" id="IPR036249">
    <property type="entry name" value="Thioredoxin-like_sf"/>
</dbReference>
<evidence type="ECO:0000259" key="6">
    <source>
        <dbReference type="PROSITE" id="PS50405"/>
    </source>
</evidence>
<dbReference type="InterPro" id="IPR036282">
    <property type="entry name" value="Glutathione-S-Trfase_C_sf"/>
</dbReference>
<keyword evidence="8" id="KW-1185">Reference proteome</keyword>
<protein>
    <recommendedName>
        <fullName evidence="1">glutathione transferase</fullName>
        <ecNumber evidence="1">2.5.1.18</ecNumber>
    </recommendedName>
</protein>
<evidence type="ECO:0000256" key="1">
    <source>
        <dbReference type="ARBA" id="ARBA00012452"/>
    </source>
</evidence>
<dbReference type="InterPro" id="IPR040079">
    <property type="entry name" value="Glutathione_S-Trfase"/>
</dbReference>
<feature type="domain" description="GST N-terminal" evidence="5">
    <location>
        <begin position="2"/>
        <end position="80"/>
    </location>
</feature>
<evidence type="ECO:0000259" key="5">
    <source>
        <dbReference type="PROSITE" id="PS50404"/>
    </source>
</evidence>
<dbReference type="PROSITE" id="PS50404">
    <property type="entry name" value="GST_NTER"/>
    <property type="match status" value="1"/>
</dbReference>
<evidence type="ECO:0000256" key="2">
    <source>
        <dbReference type="ARBA" id="ARBA00022679"/>
    </source>
</evidence>
<evidence type="ECO:0000256" key="3">
    <source>
        <dbReference type="ARBA" id="ARBA00038317"/>
    </source>
</evidence>
<dbReference type="PANTHER" id="PTHR11571">
    <property type="entry name" value="GLUTATHIONE S-TRANSFERASE"/>
    <property type="match status" value="1"/>
</dbReference>
<dbReference type="Pfam" id="PF14497">
    <property type="entry name" value="GST_C_3"/>
    <property type="match status" value="1"/>
</dbReference>
<feature type="domain" description="GST C-terminal" evidence="6">
    <location>
        <begin position="82"/>
        <end position="207"/>
    </location>
</feature>
<dbReference type="SFLD" id="SFLDG00363">
    <property type="entry name" value="AMPS_(cytGST):_Alpha-__Mu-__Pi"/>
    <property type="match status" value="1"/>
</dbReference>
<dbReference type="CDD" id="cd03039">
    <property type="entry name" value="GST_N_Sigma_like"/>
    <property type="match status" value="1"/>
</dbReference>
<dbReference type="InterPro" id="IPR004045">
    <property type="entry name" value="Glutathione_S-Trfase_N"/>
</dbReference>
<dbReference type="Gene3D" id="1.20.1050.10">
    <property type="match status" value="1"/>
</dbReference>
<dbReference type="SFLD" id="SFLDS00019">
    <property type="entry name" value="Glutathione_Transferase_(cytos"/>
    <property type="match status" value="1"/>
</dbReference>
<dbReference type="PANTHER" id="PTHR11571:SF224">
    <property type="entry name" value="HEMATOPOIETIC PROSTAGLANDIN D SYNTHASE"/>
    <property type="match status" value="1"/>
</dbReference>
<accession>A0ABP1QYM4</accession>
<dbReference type="InterPro" id="IPR010987">
    <property type="entry name" value="Glutathione-S-Trfase_C-like"/>
</dbReference>
<evidence type="ECO:0000313" key="7">
    <source>
        <dbReference type="EMBL" id="CAL8110921.1"/>
    </source>
</evidence>
<dbReference type="CDD" id="cd03192">
    <property type="entry name" value="GST_C_Sigma_like"/>
    <property type="match status" value="1"/>
</dbReference>
<sequence>MSTYKLYYFDARGVSEPIRLLFSYAKIKYEDIRFTRGPEWLELKPTMPWNVVPVLEVDGQKISQSRAIFRFLGRRLGLAPTDELQLAKCDEYIDAIIDLRTEGKTFNREQDPQKKTELRDKFLAETYFQYMRKFKDILKKNGTGFLVGNKLSYADIFIAYTVEQVSSWIDVQDWREESYKEVKAHSKMVMSLPGIKEWVESRPKTKT</sequence>
<dbReference type="Gene3D" id="3.40.30.10">
    <property type="entry name" value="Glutaredoxin"/>
    <property type="match status" value="1"/>
</dbReference>
<dbReference type="SUPFAM" id="SSF47616">
    <property type="entry name" value="GST C-terminal domain-like"/>
    <property type="match status" value="1"/>
</dbReference>
<organism evidence="7 8">
    <name type="scientific">Orchesella dallaii</name>
    <dbReference type="NCBI Taxonomy" id="48710"/>
    <lineage>
        <taxon>Eukaryota</taxon>
        <taxon>Metazoa</taxon>
        <taxon>Ecdysozoa</taxon>
        <taxon>Arthropoda</taxon>
        <taxon>Hexapoda</taxon>
        <taxon>Collembola</taxon>
        <taxon>Entomobryomorpha</taxon>
        <taxon>Entomobryoidea</taxon>
        <taxon>Orchesellidae</taxon>
        <taxon>Orchesellinae</taxon>
        <taxon>Orchesella</taxon>
    </lineage>
</organism>
<reference evidence="7 8" key="1">
    <citation type="submission" date="2024-08" db="EMBL/GenBank/DDBJ databases">
        <authorList>
            <person name="Cucini C."/>
            <person name="Frati F."/>
        </authorList>
    </citation>
    <scope>NUCLEOTIDE SEQUENCE [LARGE SCALE GENOMIC DNA]</scope>
</reference>